<dbReference type="EMBL" id="LZRT01000075">
    <property type="protein sequence ID" value="OUM87449.1"/>
    <property type="molecule type" value="Genomic_DNA"/>
</dbReference>
<evidence type="ECO:0000313" key="6">
    <source>
        <dbReference type="Proteomes" id="UP000196475"/>
    </source>
</evidence>
<dbReference type="InterPro" id="IPR029101">
    <property type="entry name" value="Sigma_reg_N"/>
</dbReference>
<keyword evidence="2" id="KW-1133">Transmembrane helix</keyword>
<comment type="caution">
    <text evidence="5">The sequence shown here is derived from an EMBL/GenBank/DDBJ whole genome shotgun (WGS) entry which is preliminary data.</text>
</comment>
<evidence type="ECO:0008006" key="7">
    <source>
        <dbReference type="Google" id="ProtNLM"/>
    </source>
</evidence>
<gene>
    <name evidence="5" type="ORF">BAA01_12645</name>
</gene>
<proteinExistence type="predicted"/>
<accession>A0A1Y3PT03</accession>
<keyword evidence="2" id="KW-0472">Membrane</keyword>
<evidence type="ECO:0000259" key="4">
    <source>
        <dbReference type="Pfam" id="PF13800"/>
    </source>
</evidence>
<name>A0A1Y3PT03_9BACI</name>
<feature type="transmembrane region" description="Helical" evidence="2">
    <location>
        <begin position="90"/>
        <end position="113"/>
    </location>
</feature>
<dbReference type="InterPro" id="IPR025672">
    <property type="entry name" value="Sigma_reg_C_dom"/>
</dbReference>
<dbReference type="Proteomes" id="UP000196475">
    <property type="component" value="Unassembled WGS sequence"/>
</dbReference>
<organism evidence="5 6">
    <name type="scientific">Bacillus thermozeamaize</name>
    <dbReference type="NCBI Taxonomy" id="230954"/>
    <lineage>
        <taxon>Bacteria</taxon>
        <taxon>Bacillati</taxon>
        <taxon>Bacillota</taxon>
        <taxon>Bacilli</taxon>
        <taxon>Bacillales</taxon>
        <taxon>Bacillaceae</taxon>
        <taxon>Bacillus</taxon>
    </lineage>
</organism>
<evidence type="ECO:0000313" key="5">
    <source>
        <dbReference type="EMBL" id="OUM87449.1"/>
    </source>
</evidence>
<dbReference type="Pfam" id="PF13791">
    <property type="entry name" value="Sigma_reg_C"/>
    <property type="match status" value="1"/>
</dbReference>
<evidence type="ECO:0000256" key="2">
    <source>
        <dbReference type="SAM" id="Phobius"/>
    </source>
</evidence>
<evidence type="ECO:0000256" key="1">
    <source>
        <dbReference type="SAM" id="Coils"/>
    </source>
</evidence>
<protein>
    <recommendedName>
        <fullName evidence="7">Sigma factor regulator C-terminal domain-containing protein</fullName>
    </recommendedName>
</protein>
<keyword evidence="1" id="KW-0175">Coiled coil</keyword>
<keyword evidence="2" id="KW-0812">Transmembrane</keyword>
<feature type="coiled-coil region" evidence="1">
    <location>
        <begin position="22"/>
        <end position="49"/>
    </location>
</feature>
<dbReference type="Pfam" id="PF13800">
    <property type="entry name" value="Sigma_reg_N"/>
    <property type="match status" value="1"/>
</dbReference>
<feature type="domain" description="Sigma factor regulator N-terminal" evidence="4">
    <location>
        <begin position="75"/>
        <end position="165"/>
    </location>
</feature>
<evidence type="ECO:0000259" key="3">
    <source>
        <dbReference type="Pfam" id="PF13791"/>
    </source>
</evidence>
<sequence length="414" mass="48156">MTEEWKKRWRAYVEDRLTDEEKEQVEEELAKLEAYQEFLEEELEKGLNAKLNKKSHRNSKSSAKSDPASMKLSNALLRWAKWKARLQNTVTALAIFFLLMIFGSILTGAFYSWGEPNRMEIYQDVIRSTVAVTEPNIQFSSSGMNTTPWFTMRINAQLEKQIGDKLELVGEMSSSFLFNRMSSPERKWLIYTPRNYPLFYHPEDNLGDPFTKSTWNSLEKLPEGTVSELYLSLDHFYSTAEVLSLLEGKNLQPLWFAVDTGMEEPYRTGDYRPVDVPFGFPFFPMWHHDDMKLDELTVERKSFFSTVTIESRGSPPIEAYGSAEVREENFIKTLQLLTKYENIAKGVSRYHDLHLSERLAYIQEKGVRIYGVVVTGPTKELLKLKEEPWVRRAVLGEVRLWSWSEEMNSTSPEL</sequence>
<reference evidence="6" key="1">
    <citation type="submission" date="2016-06" db="EMBL/GenBank/DDBJ databases">
        <authorList>
            <person name="Nascimento L."/>
            <person name="Pereira R.V."/>
            <person name="Martins L.F."/>
            <person name="Quaggio R.B."/>
            <person name="Silva A.M."/>
            <person name="Setubal J.C."/>
        </authorList>
    </citation>
    <scope>NUCLEOTIDE SEQUENCE [LARGE SCALE GENOMIC DNA]</scope>
</reference>
<feature type="domain" description="Sigma factor regulator C-terminal" evidence="3">
    <location>
        <begin position="218"/>
        <end position="397"/>
    </location>
</feature>
<dbReference type="AlphaFoldDB" id="A0A1Y3PT03"/>